<protein>
    <submittedName>
        <fullName evidence="3">Uncharacterized protein</fullName>
    </submittedName>
</protein>
<keyword evidence="2" id="KW-0732">Signal</keyword>
<gene>
    <name evidence="3" type="ORF">WN51_12029</name>
</gene>
<feature type="region of interest" description="Disordered" evidence="1">
    <location>
        <begin position="308"/>
        <end position="341"/>
    </location>
</feature>
<sequence length="487" mass="53048">MKKIIIILIICCLVKLEYRFSIQGKRASRYQSQLFEYALRGIDSVEINASDKAFCLYLNLSFTGCVAIREEGSSINPGDFQPHRDECLRATTTCSSAKLKSKAQIINFIANRDADMSFNVNCTLLVNTRTLLPPLYIALSVVAETPPGRRASSPDSRRFPERVNIGSESKHDFGAGRFILELYLPYAPLPGGGGILPAVSSGPGSGGCRPVLLGGVDLSMSAAVQPVATLPTLPSGGPPPHNPLHHTPGGLALPPLGSAPVMMPRPPATTIPSLGPSLPPSHQDAADLAEAAPNQDVLLALLARNKNLEESPPGNGQSGQFQSPTFNGTQPSFANLPGFGSLTSDSQLSSDKLSLNSSSPSFQILRSHRNSLESQRKCIHNLLNNKNTKYKNMLRSLVSKLCQRVLQYQQQTKRLRHFVDLSNVCKMHAKTIQNCKFNAVKSQGLGYVRLGLAFVRRVNNFFVQGKAVFQQNNLVCVRNENMYPKER</sequence>
<evidence type="ECO:0000313" key="4">
    <source>
        <dbReference type="Proteomes" id="UP000053105"/>
    </source>
</evidence>
<dbReference type="EMBL" id="KQ435759">
    <property type="protein sequence ID" value="KOX75702.1"/>
    <property type="molecule type" value="Genomic_DNA"/>
</dbReference>
<evidence type="ECO:0000256" key="2">
    <source>
        <dbReference type="SAM" id="SignalP"/>
    </source>
</evidence>
<proteinExistence type="predicted"/>
<organism evidence="3 4">
    <name type="scientific">Melipona quadrifasciata</name>
    <dbReference type="NCBI Taxonomy" id="166423"/>
    <lineage>
        <taxon>Eukaryota</taxon>
        <taxon>Metazoa</taxon>
        <taxon>Ecdysozoa</taxon>
        <taxon>Arthropoda</taxon>
        <taxon>Hexapoda</taxon>
        <taxon>Insecta</taxon>
        <taxon>Pterygota</taxon>
        <taxon>Neoptera</taxon>
        <taxon>Endopterygota</taxon>
        <taxon>Hymenoptera</taxon>
        <taxon>Apocrita</taxon>
        <taxon>Aculeata</taxon>
        <taxon>Apoidea</taxon>
        <taxon>Anthophila</taxon>
        <taxon>Apidae</taxon>
        <taxon>Melipona</taxon>
    </lineage>
</organism>
<name>A0A0N0U5R8_9HYME</name>
<feature type="region of interest" description="Disordered" evidence="1">
    <location>
        <begin position="256"/>
        <end position="285"/>
    </location>
</feature>
<reference evidence="3 4" key="1">
    <citation type="submission" date="2015-07" db="EMBL/GenBank/DDBJ databases">
        <title>The genome of Melipona quadrifasciata.</title>
        <authorList>
            <person name="Pan H."/>
            <person name="Kapheim K."/>
        </authorList>
    </citation>
    <scope>NUCLEOTIDE SEQUENCE [LARGE SCALE GENOMIC DNA]</scope>
    <source>
        <strain evidence="3">0111107301</strain>
        <tissue evidence="3">Whole body</tissue>
    </source>
</reference>
<feature type="compositionally biased region" description="Polar residues" evidence="1">
    <location>
        <begin position="314"/>
        <end position="333"/>
    </location>
</feature>
<feature type="signal peptide" evidence="2">
    <location>
        <begin position="1"/>
        <end position="19"/>
    </location>
</feature>
<accession>A0A0N0U5R8</accession>
<dbReference type="AlphaFoldDB" id="A0A0N0U5R8"/>
<evidence type="ECO:0000313" key="3">
    <source>
        <dbReference type="EMBL" id="KOX75702.1"/>
    </source>
</evidence>
<dbReference type="OrthoDB" id="7617460at2759"/>
<dbReference type="Proteomes" id="UP000053105">
    <property type="component" value="Unassembled WGS sequence"/>
</dbReference>
<keyword evidence="4" id="KW-1185">Reference proteome</keyword>
<feature type="chain" id="PRO_5005859895" evidence="2">
    <location>
        <begin position="20"/>
        <end position="487"/>
    </location>
</feature>
<evidence type="ECO:0000256" key="1">
    <source>
        <dbReference type="SAM" id="MobiDB-lite"/>
    </source>
</evidence>